<feature type="region of interest" description="Disordered" evidence="1">
    <location>
        <begin position="163"/>
        <end position="194"/>
    </location>
</feature>
<evidence type="ECO:0000313" key="2">
    <source>
        <dbReference type="EMBL" id="MBE9214739.1"/>
    </source>
</evidence>
<comment type="caution">
    <text evidence="2">The sequence shown here is derived from an EMBL/GenBank/DDBJ whole genome shotgun (WGS) entry which is preliminary data.</text>
</comment>
<dbReference type="RefSeq" id="WP_193922696.1">
    <property type="nucleotide sequence ID" value="NZ_JADEWL010000070.1"/>
</dbReference>
<name>A0A8J7JU86_9CYAN</name>
<organism evidence="2 3">
    <name type="scientific">Plectonema cf. radiosum LEGE 06105</name>
    <dbReference type="NCBI Taxonomy" id="945769"/>
    <lineage>
        <taxon>Bacteria</taxon>
        <taxon>Bacillati</taxon>
        <taxon>Cyanobacteriota</taxon>
        <taxon>Cyanophyceae</taxon>
        <taxon>Oscillatoriophycideae</taxon>
        <taxon>Oscillatoriales</taxon>
        <taxon>Microcoleaceae</taxon>
        <taxon>Plectonema</taxon>
    </lineage>
</organism>
<accession>A0A8J7JU86</accession>
<dbReference type="Proteomes" id="UP000620559">
    <property type="component" value="Unassembled WGS sequence"/>
</dbReference>
<reference evidence="2" key="1">
    <citation type="submission" date="2020-10" db="EMBL/GenBank/DDBJ databases">
        <authorList>
            <person name="Castelo-Branco R."/>
            <person name="Eusebio N."/>
            <person name="Adriana R."/>
            <person name="Vieira A."/>
            <person name="Brugerolle De Fraissinette N."/>
            <person name="Rezende De Castro R."/>
            <person name="Schneider M.P."/>
            <person name="Vasconcelos V."/>
            <person name="Leao P.N."/>
        </authorList>
    </citation>
    <scope>NUCLEOTIDE SEQUENCE</scope>
    <source>
        <strain evidence="2">LEGE 06105</strain>
    </source>
</reference>
<sequence length="510" mass="58015">MKLKDWNNLWFYVMFASSSTIWCCTSIKVVKATHVNKQTKQGEYVSKISFLEDSHLISIGDRPKVNDISVNLQPSIIYTNSFENKTERLSQEEQSVLIVDKDNCSESKTLPMTSKSLPEKIKLQYKQDTFINPDLTDSGCADLLISNNSNRESPIKIIEIAQNQEPPSPPTPENVEKNPPPLDSQPTDLPVPSPEEIEKKLDSLKNEHSKRLERLLQRLAENKTKSEQPANGELGIIRAQEIPIETPQPPEQKLPPPTEKPVAKIKPIGYLLGNVGYFHTSNIFSSGTDAIDDGLIFTGLTLAAAPFKIGSRTYLNGSINGSIITYSDQSEFNYNQLRFNLGVFQQLSSRMYSEIGWSNQQLFYAKDSDRFNFSSGDKFLDENSFRFSVGRRDPITPKLNLDSFYELRLSLTDPPEQRNRIINYAWLSLNYNLQQSLRVGIDYQFNLSNFLERSREDQYHRLSANLKYRISDLSSINLQSGYTLGGSTDSNIDFDGWFFSVNYNLDLGKF</sequence>
<evidence type="ECO:0000256" key="1">
    <source>
        <dbReference type="SAM" id="MobiDB-lite"/>
    </source>
</evidence>
<dbReference type="EMBL" id="JADEWL010000070">
    <property type="protein sequence ID" value="MBE9214739.1"/>
    <property type="molecule type" value="Genomic_DNA"/>
</dbReference>
<proteinExistence type="predicted"/>
<feature type="compositionally biased region" description="Pro residues" evidence="1">
    <location>
        <begin position="166"/>
        <end position="193"/>
    </location>
</feature>
<keyword evidence="3" id="KW-1185">Reference proteome</keyword>
<evidence type="ECO:0000313" key="3">
    <source>
        <dbReference type="Proteomes" id="UP000620559"/>
    </source>
</evidence>
<dbReference type="AlphaFoldDB" id="A0A8J7JU86"/>
<gene>
    <name evidence="2" type="ORF">IQ247_19045</name>
</gene>
<protein>
    <submittedName>
        <fullName evidence="2">Uncharacterized protein</fullName>
    </submittedName>
</protein>